<dbReference type="KEGG" id="ahat:ADCFC_01000"/>
<proteinExistence type="predicted"/>
<evidence type="ECO:0008006" key="3">
    <source>
        <dbReference type="Google" id="ProtNLM"/>
    </source>
</evidence>
<reference evidence="2" key="1">
    <citation type="journal article" date="2020" name="Microbiol. Resour. Announc.">
        <title>Complete Genome Sequence of Adlercreutzia sp. Strain 8CFCBH1, a Potent Producer of Equol, Isolated from Healthy Japanese Feces.</title>
        <authorList>
            <person name="Ogata Y."/>
            <person name="Sakamoto M."/>
            <person name="Ohkuma M."/>
            <person name="Hattori M."/>
            <person name="Suda W."/>
        </authorList>
    </citation>
    <scope>NUCLEOTIDE SEQUENCE [LARGE SCALE GENOMIC DNA]</scope>
    <source>
        <strain evidence="2">8CFCBH1</strain>
    </source>
</reference>
<protein>
    <recommendedName>
        <fullName evidence="3">DUF3800 domain-containing protein</fullName>
    </recommendedName>
</protein>
<organism evidence="1 2">
    <name type="scientific">Adlercreutzia hattorii</name>
    <dbReference type="NCBI Taxonomy" id="2707299"/>
    <lineage>
        <taxon>Bacteria</taxon>
        <taxon>Bacillati</taxon>
        <taxon>Actinomycetota</taxon>
        <taxon>Coriobacteriia</taxon>
        <taxon>Eggerthellales</taxon>
        <taxon>Eggerthellaceae</taxon>
        <taxon>Adlercreutzia</taxon>
    </lineage>
</organism>
<dbReference type="EMBL" id="AP022829">
    <property type="protein sequence ID" value="BCA87481.1"/>
    <property type="molecule type" value="Genomic_DNA"/>
</dbReference>
<evidence type="ECO:0000313" key="1">
    <source>
        <dbReference type="EMBL" id="BCA87481.1"/>
    </source>
</evidence>
<dbReference type="AlphaFoldDB" id="A0A6F8SHY0"/>
<evidence type="ECO:0000313" key="2">
    <source>
        <dbReference type="Proteomes" id="UP000501727"/>
    </source>
</evidence>
<keyword evidence="2" id="KW-1185">Reference proteome</keyword>
<sequence length="223" mass="25906">MRLLSCFTDEAGAQDMAAGYYLTALVFHDQSKELAQYIGPYLDRLSLEGLADIPFHGVDLIHGHGDYEGISPEKRKRHLIAFSMFVRTLPITYRVFSYERAYTEDRDRLEARLRKDIIDFVFDRLDDFRLYDRVAIYYDGGQEAVTASLHGAFDYALARSAAVYKPLSHQEKRLAQAADYLCTVGLAERRYERGDVSASYRRFFGTRRNFRQNFLKQVRRKLA</sequence>
<name>A0A6F8SHY0_9ACTN</name>
<accession>A0A6F8SHY0</accession>
<gene>
    <name evidence="1" type="ORF">ADCFC_24310</name>
</gene>
<dbReference type="Proteomes" id="UP000501727">
    <property type="component" value="Chromosome"/>
</dbReference>
<reference evidence="2" key="2">
    <citation type="submission" date="2020-03" db="EMBL/GenBank/DDBJ databases">
        <title>Complete Genome Sequence of Adlercreutzia sp. strain 8CFCBH1 Producing Equol, Isolated from Healthy Japanese Feces.</title>
        <authorList>
            <person name="Ogata Y."/>
            <person name="Sakamoto M."/>
            <person name="Ohkuma M."/>
            <person name="Hattori M."/>
            <person name="Suda W."/>
        </authorList>
    </citation>
    <scope>NUCLEOTIDE SEQUENCE [LARGE SCALE GENOMIC DNA]</scope>
    <source>
        <strain evidence="2">8CFCBH1</strain>
    </source>
</reference>